<feature type="transmembrane region" description="Helical" evidence="1">
    <location>
        <begin position="44"/>
        <end position="65"/>
    </location>
</feature>
<dbReference type="KEGG" id="ote:Oter_2869"/>
<dbReference type="RefSeq" id="WP_012375685.1">
    <property type="nucleotide sequence ID" value="NC_010571.1"/>
</dbReference>
<evidence type="ECO:0000313" key="4">
    <source>
        <dbReference type="Proteomes" id="UP000007013"/>
    </source>
</evidence>
<dbReference type="eggNOG" id="ENOG5033018">
    <property type="taxonomic scope" value="Bacteria"/>
</dbReference>
<keyword evidence="2" id="KW-0732">Signal</keyword>
<organism evidence="3 4">
    <name type="scientific">Opitutus terrae (strain DSM 11246 / JCM 15787 / PB90-1)</name>
    <dbReference type="NCBI Taxonomy" id="452637"/>
    <lineage>
        <taxon>Bacteria</taxon>
        <taxon>Pseudomonadati</taxon>
        <taxon>Verrucomicrobiota</taxon>
        <taxon>Opitutia</taxon>
        <taxon>Opitutales</taxon>
        <taxon>Opitutaceae</taxon>
        <taxon>Opitutus</taxon>
    </lineage>
</organism>
<keyword evidence="1" id="KW-0812">Transmembrane</keyword>
<dbReference type="STRING" id="452637.Oter_2869"/>
<dbReference type="OrthoDB" id="678322at2"/>
<sequence>MSRLLHLLALLLLSRTVAFACEVCSAQQPSIWQRFTHGGGPQGPFDYVIVLCAVAVVGVTLGYSLKYLLRPGERGADHIKRAILEQE</sequence>
<evidence type="ECO:0000313" key="3">
    <source>
        <dbReference type="EMBL" id="ACB76150.1"/>
    </source>
</evidence>
<dbReference type="Proteomes" id="UP000007013">
    <property type="component" value="Chromosome"/>
</dbReference>
<reference evidence="3 4" key="1">
    <citation type="journal article" date="2011" name="J. Bacteriol.">
        <title>Genome sequence of the verrucomicrobium Opitutus terrae PB90-1, an abundant inhabitant of rice paddy soil ecosystems.</title>
        <authorList>
            <person name="van Passel M.W."/>
            <person name="Kant R."/>
            <person name="Palva A."/>
            <person name="Copeland A."/>
            <person name="Lucas S."/>
            <person name="Lapidus A."/>
            <person name="Glavina del Rio T."/>
            <person name="Pitluck S."/>
            <person name="Goltsman E."/>
            <person name="Clum A."/>
            <person name="Sun H."/>
            <person name="Schmutz J."/>
            <person name="Larimer F.W."/>
            <person name="Land M.L."/>
            <person name="Hauser L."/>
            <person name="Kyrpides N."/>
            <person name="Mikhailova N."/>
            <person name="Richardson P.P."/>
            <person name="Janssen P.H."/>
            <person name="de Vos W.M."/>
            <person name="Smidt H."/>
        </authorList>
    </citation>
    <scope>NUCLEOTIDE SEQUENCE [LARGE SCALE GENOMIC DNA]</scope>
    <source>
        <strain evidence="4">DSM 11246 / JCM 15787 / PB90-1</strain>
    </source>
</reference>
<evidence type="ECO:0000256" key="2">
    <source>
        <dbReference type="SAM" id="SignalP"/>
    </source>
</evidence>
<dbReference type="EMBL" id="CP001032">
    <property type="protein sequence ID" value="ACB76150.1"/>
    <property type="molecule type" value="Genomic_DNA"/>
</dbReference>
<dbReference type="HOGENOM" id="CLU_2480163_0_0_0"/>
<protein>
    <submittedName>
        <fullName evidence="3">Secreted protein</fullName>
    </submittedName>
</protein>
<feature type="signal peptide" evidence="2">
    <location>
        <begin position="1"/>
        <end position="20"/>
    </location>
</feature>
<keyword evidence="1" id="KW-1133">Transmembrane helix</keyword>
<feature type="chain" id="PRO_5002774677" evidence="2">
    <location>
        <begin position="21"/>
        <end position="87"/>
    </location>
</feature>
<keyword evidence="1" id="KW-0472">Membrane</keyword>
<dbReference type="AlphaFoldDB" id="B1ZX98"/>
<gene>
    <name evidence="3" type="ordered locus">Oter_2869</name>
</gene>
<name>B1ZX98_OPITP</name>
<proteinExistence type="predicted"/>
<keyword evidence="4" id="KW-1185">Reference proteome</keyword>
<evidence type="ECO:0000256" key="1">
    <source>
        <dbReference type="SAM" id="Phobius"/>
    </source>
</evidence>
<accession>B1ZX98</accession>